<accession>A0AAV4VYV1</accession>
<comment type="caution">
    <text evidence="1">The sequence shown here is derived from an EMBL/GenBank/DDBJ whole genome shotgun (WGS) entry which is preliminary data.</text>
</comment>
<reference evidence="1 2" key="1">
    <citation type="submission" date="2021-06" db="EMBL/GenBank/DDBJ databases">
        <title>Caerostris darwini draft genome.</title>
        <authorList>
            <person name="Kono N."/>
            <person name="Arakawa K."/>
        </authorList>
    </citation>
    <scope>NUCLEOTIDE SEQUENCE [LARGE SCALE GENOMIC DNA]</scope>
</reference>
<organism evidence="1 2">
    <name type="scientific">Caerostris darwini</name>
    <dbReference type="NCBI Taxonomy" id="1538125"/>
    <lineage>
        <taxon>Eukaryota</taxon>
        <taxon>Metazoa</taxon>
        <taxon>Ecdysozoa</taxon>
        <taxon>Arthropoda</taxon>
        <taxon>Chelicerata</taxon>
        <taxon>Arachnida</taxon>
        <taxon>Araneae</taxon>
        <taxon>Araneomorphae</taxon>
        <taxon>Entelegynae</taxon>
        <taxon>Araneoidea</taxon>
        <taxon>Araneidae</taxon>
        <taxon>Caerostris</taxon>
    </lineage>
</organism>
<keyword evidence="2" id="KW-1185">Reference proteome</keyword>
<proteinExistence type="predicted"/>
<evidence type="ECO:0000313" key="1">
    <source>
        <dbReference type="EMBL" id="GIY74794.1"/>
    </source>
</evidence>
<name>A0AAV4VYV1_9ARAC</name>
<gene>
    <name evidence="1" type="ORF">CDAR_425781</name>
</gene>
<protein>
    <submittedName>
        <fullName evidence="1">Uncharacterized protein</fullName>
    </submittedName>
</protein>
<dbReference type="EMBL" id="BPLQ01013788">
    <property type="protein sequence ID" value="GIY74794.1"/>
    <property type="molecule type" value="Genomic_DNA"/>
</dbReference>
<dbReference type="AlphaFoldDB" id="A0AAV4VYV1"/>
<evidence type="ECO:0000313" key="2">
    <source>
        <dbReference type="Proteomes" id="UP001054837"/>
    </source>
</evidence>
<dbReference type="Proteomes" id="UP001054837">
    <property type="component" value="Unassembled WGS sequence"/>
</dbReference>
<sequence>MLVVPKSAGKSKAQMSLGKFQRQIRCRGSRMEGFRSLKTDLAAEERSEFCDASMLVVPKSTRKSKAQVSLGKFQREIGCRDSKMDGFRSLKTVLAAQES</sequence>